<dbReference type="InterPro" id="IPR029787">
    <property type="entry name" value="Nucleotide_cyclase"/>
</dbReference>
<dbReference type="Proteomes" id="UP001257914">
    <property type="component" value="Unassembled WGS sequence"/>
</dbReference>
<evidence type="ECO:0000259" key="2">
    <source>
        <dbReference type="PROSITE" id="PS50883"/>
    </source>
</evidence>
<name>A0ABU3QVN7_9GAMM</name>
<dbReference type="RefSeq" id="WP_315945461.1">
    <property type="nucleotide sequence ID" value="NZ_JAWCUA010000001.1"/>
</dbReference>
<keyword evidence="1" id="KW-0472">Membrane</keyword>
<organism evidence="3 4">
    <name type="scientific">Psychrosphaera aquimarina</name>
    <dbReference type="NCBI Taxonomy" id="2044854"/>
    <lineage>
        <taxon>Bacteria</taxon>
        <taxon>Pseudomonadati</taxon>
        <taxon>Pseudomonadota</taxon>
        <taxon>Gammaproteobacteria</taxon>
        <taxon>Alteromonadales</taxon>
        <taxon>Pseudoalteromonadaceae</taxon>
        <taxon>Psychrosphaera</taxon>
    </lineage>
</organism>
<feature type="transmembrane region" description="Helical" evidence="1">
    <location>
        <begin position="33"/>
        <end position="54"/>
    </location>
</feature>
<gene>
    <name evidence="3" type="ORF">RT723_00420</name>
</gene>
<evidence type="ECO:0000313" key="3">
    <source>
        <dbReference type="EMBL" id="MDU0111504.1"/>
    </source>
</evidence>
<dbReference type="EC" id="3.1.4.52" evidence="3"/>
<comment type="caution">
    <text evidence="3">The sequence shown here is derived from an EMBL/GenBank/DDBJ whole genome shotgun (WGS) entry which is preliminary data.</text>
</comment>
<dbReference type="SMART" id="SM00052">
    <property type="entry name" value="EAL"/>
    <property type="match status" value="1"/>
</dbReference>
<dbReference type="InterPro" id="IPR050706">
    <property type="entry name" value="Cyclic-di-GMP_PDE-like"/>
</dbReference>
<protein>
    <submittedName>
        <fullName evidence="3">GGDEF domain-containing phosphodiesterase</fullName>
        <ecNumber evidence="3">3.1.4.52</ecNumber>
    </submittedName>
</protein>
<dbReference type="SUPFAM" id="SSF141868">
    <property type="entry name" value="EAL domain-like"/>
    <property type="match status" value="1"/>
</dbReference>
<accession>A0ABU3QVN7</accession>
<dbReference type="CDD" id="cd01948">
    <property type="entry name" value="EAL"/>
    <property type="match status" value="1"/>
</dbReference>
<feature type="domain" description="EAL" evidence="2">
    <location>
        <begin position="359"/>
        <end position="612"/>
    </location>
</feature>
<sequence>MFYSVLNLVPFYIILNDIDFTGQLGIPEQLPNASWYIIGLIFLFFNICIPLAIARATVAAKRLNQSIIDSNTHLAQKNDLYRTFFVESNKAKIIVDNTFTITDFNQHAKTLFNLTDNLKTSGAGLFHTFPQLTEPKNKDDKQLIEINNVYFQVMCEDVNDSTYKVFEFIDFTQEQTIKQNLINIEQENKRLKYCDSRTQLPNRDWFELQCERLREKYSKPFYVVVMQTANNEYLNLKLNANDVKSLITAAYKRLKNDVQGPLLCSHISSDKLAFAVTDVSAHTLKRQLLVEIKHILDQDYALEDRKFNLSFLFGFAHSDGNLKSSTTLIANAISALKQANINEPFTGYDEQTSNDFVEKYEISMLLDEAIQNAELDVHYQPKVTSTGKCIGLEALARWHSPTLGTVSPDVFIAIAEEYKMISHLTDLIIQKVCAQIAYWSQGTNLTLPVAINISLIDFSQKDFVSKLVKSLADFNVKPQQIELELTETSLDANKDHSLSLMQSLQSWGFTISVDDFGVGYSNIARLAEYPINKLKLDRSLISQITDSPRQKSLVKAVHAMCKELNIKCVAEGVETAEQVNAMAQMGCKEFQGYYFSKPLSAKGFSTHIQTFGYDFTPKKSLTMS</sequence>
<reference evidence="3 4" key="1">
    <citation type="submission" date="2023-10" db="EMBL/GenBank/DDBJ databases">
        <title>Psychrosphaera aquimaarina strain SW33 isolated from seawater.</title>
        <authorList>
            <person name="Bayburt H."/>
            <person name="Kim J.M."/>
            <person name="Choi B.J."/>
            <person name="Jeon C.O."/>
        </authorList>
    </citation>
    <scope>NUCLEOTIDE SEQUENCE [LARGE SCALE GENOMIC DNA]</scope>
    <source>
        <strain evidence="3 4">KCTC 52743</strain>
    </source>
</reference>
<keyword evidence="1" id="KW-0812">Transmembrane</keyword>
<dbReference type="EMBL" id="JAWCUA010000001">
    <property type="protein sequence ID" value="MDU0111504.1"/>
    <property type="molecule type" value="Genomic_DNA"/>
</dbReference>
<dbReference type="InterPro" id="IPR035919">
    <property type="entry name" value="EAL_sf"/>
</dbReference>
<dbReference type="PANTHER" id="PTHR33121">
    <property type="entry name" value="CYCLIC DI-GMP PHOSPHODIESTERASE PDEF"/>
    <property type="match status" value="1"/>
</dbReference>
<proteinExistence type="predicted"/>
<keyword evidence="4" id="KW-1185">Reference proteome</keyword>
<dbReference type="Gene3D" id="3.30.70.270">
    <property type="match status" value="1"/>
</dbReference>
<keyword evidence="3" id="KW-0378">Hydrolase</keyword>
<evidence type="ECO:0000256" key="1">
    <source>
        <dbReference type="SAM" id="Phobius"/>
    </source>
</evidence>
<dbReference type="InterPro" id="IPR043128">
    <property type="entry name" value="Rev_trsase/Diguanyl_cyclase"/>
</dbReference>
<dbReference type="InterPro" id="IPR001633">
    <property type="entry name" value="EAL_dom"/>
</dbReference>
<dbReference type="SUPFAM" id="SSF55073">
    <property type="entry name" value="Nucleotide cyclase"/>
    <property type="match status" value="1"/>
</dbReference>
<dbReference type="Pfam" id="PF00563">
    <property type="entry name" value="EAL"/>
    <property type="match status" value="1"/>
</dbReference>
<dbReference type="GO" id="GO:0071111">
    <property type="term" value="F:cyclic-guanylate-specific phosphodiesterase activity"/>
    <property type="evidence" value="ECO:0007669"/>
    <property type="project" value="UniProtKB-EC"/>
</dbReference>
<dbReference type="PANTHER" id="PTHR33121:SF79">
    <property type="entry name" value="CYCLIC DI-GMP PHOSPHODIESTERASE PDED-RELATED"/>
    <property type="match status" value="1"/>
</dbReference>
<evidence type="ECO:0000313" key="4">
    <source>
        <dbReference type="Proteomes" id="UP001257914"/>
    </source>
</evidence>
<keyword evidence="1" id="KW-1133">Transmembrane helix</keyword>
<dbReference type="PROSITE" id="PS50883">
    <property type="entry name" value="EAL"/>
    <property type="match status" value="1"/>
</dbReference>
<dbReference type="Gene3D" id="3.20.20.450">
    <property type="entry name" value="EAL domain"/>
    <property type="match status" value="1"/>
</dbReference>